<proteinExistence type="predicted"/>
<evidence type="ECO:0000313" key="1">
    <source>
        <dbReference type="EMBL" id="CAB4195064.1"/>
    </source>
</evidence>
<organism evidence="1">
    <name type="scientific">uncultured Caudovirales phage</name>
    <dbReference type="NCBI Taxonomy" id="2100421"/>
    <lineage>
        <taxon>Viruses</taxon>
        <taxon>Duplodnaviria</taxon>
        <taxon>Heunggongvirae</taxon>
        <taxon>Uroviricota</taxon>
        <taxon>Caudoviricetes</taxon>
        <taxon>Peduoviridae</taxon>
        <taxon>Maltschvirus</taxon>
        <taxon>Maltschvirus maltsch</taxon>
    </lineage>
</organism>
<sequence>MTQEEQPDNEEAVPVITEHGVLGYRKGCRCIVCRRDKSASVAKWRLDSGATKQRMWAGEVRPRAKHGTRSKYVAGCRCEDCTDANRVYQRSAARMKREGISMSSEWDQ</sequence>
<gene>
    <name evidence="1" type="ORF">UFOVP1279_22</name>
</gene>
<name>A0A6J5RT47_9CAUD</name>
<protein>
    <submittedName>
        <fullName evidence="1">Uncharacterized protein</fullName>
    </submittedName>
</protein>
<accession>A0A6J5RT47</accession>
<reference evidence="1" key="1">
    <citation type="submission" date="2020-05" db="EMBL/GenBank/DDBJ databases">
        <authorList>
            <person name="Chiriac C."/>
            <person name="Salcher M."/>
            <person name="Ghai R."/>
            <person name="Kavagutti S V."/>
        </authorList>
    </citation>
    <scope>NUCLEOTIDE SEQUENCE</scope>
</reference>
<dbReference type="EMBL" id="LR797224">
    <property type="protein sequence ID" value="CAB4195064.1"/>
    <property type="molecule type" value="Genomic_DNA"/>
</dbReference>